<comment type="subcellular location">
    <subcellularLocation>
        <location evidence="3">Mitochondrion</location>
    </subcellularLocation>
</comment>
<dbReference type="GO" id="GO:0001682">
    <property type="term" value="P:tRNA 5'-leader removal"/>
    <property type="evidence" value="ECO:0007669"/>
    <property type="project" value="UniProtKB-ARBA"/>
</dbReference>
<evidence type="ECO:0000256" key="4">
    <source>
        <dbReference type="ARBA" id="ARBA00007626"/>
    </source>
</evidence>
<evidence type="ECO:0000256" key="15">
    <source>
        <dbReference type="ARBA" id="ARBA00023211"/>
    </source>
</evidence>
<comment type="similarity">
    <text evidence="4">Belongs to the PPR family. P subfamily.</text>
</comment>
<dbReference type="EMBL" id="CAUOFW020003343">
    <property type="protein sequence ID" value="CAK9159353.1"/>
    <property type="molecule type" value="Genomic_DNA"/>
</dbReference>
<dbReference type="GO" id="GO:0005739">
    <property type="term" value="C:mitochondrion"/>
    <property type="evidence" value="ECO:0007669"/>
    <property type="project" value="UniProtKB-SubCell"/>
</dbReference>
<evidence type="ECO:0000256" key="16">
    <source>
        <dbReference type="PROSITE-ProRule" id="PRU00708"/>
    </source>
</evidence>
<dbReference type="FunFam" id="3.40.50.11980:FF:000002">
    <property type="entry name" value="Proteinaceous RNase P 2"/>
    <property type="match status" value="1"/>
</dbReference>
<keyword evidence="12" id="KW-0460">Magnesium</keyword>
<evidence type="ECO:0000259" key="19">
    <source>
        <dbReference type="Pfam" id="PF17177"/>
    </source>
</evidence>
<keyword evidence="14" id="KW-0496">Mitochondrion</keyword>
<protein>
    <recommendedName>
        <fullName evidence="5">ribonuclease P</fullName>
        <ecNumber evidence="5">3.1.26.5</ecNumber>
    </recommendedName>
</protein>
<dbReference type="Gene3D" id="3.40.50.11980">
    <property type="match status" value="1"/>
</dbReference>
<keyword evidence="7" id="KW-0540">Nuclease</keyword>
<dbReference type="EC" id="3.1.26.5" evidence="5"/>
<feature type="domain" description="PROP1-like PPR" evidence="19">
    <location>
        <begin position="90"/>
        <end position="303"/>
    </location>
</feature>
<dbReference type="FunFam" id="1.25.40.10:FF:000339">
    <property type="entry name" value="Proteinaceous RNase P 1, chloroplastic/mitochondrial"/>
    <property type="match status" value="1"/>
</dbReference>
<keyword evidence="13" id="KW-0809">Transit peptide</keyword>
<keyword evidence="21" id="KW-1185">Reference proteome</keyword>
<feature type="compositionally biased region" description="Polar residues" evidence="17">
    <location>
        <begin position="78"/>
        <end position="87"/>
    </location>
</feature>
<keyword evidence="15" id="KW-0464">Manganese</keyword>
<keyword evidence="9" id="KW-0677">Repeat</keyword>
<dbReference type="PROSITE" id="PS51375">
    <property type="entry name" value="PPR"/>
    <property type="match status" value="1"/>
</dbReference>
<dbReference type="AlphaFoldDB" id="A0ABC8SR59"/>
<evidence type="ECO:0000259" key="18">
    <source>
        <dbReference type="Pfam" id="PF16953"/>
    </source>
</evidence>
<accession>A0ABC8SR59</accession>
<evidence type="ECO:0000256" key="7">
    <source>
        <dbReference type="ARBA" id="ARBA00022722"/>
    </source>
</evidence>
<evidence type="ECO:0000256" key="9">
    <source>
        <dbReference type="ARBA" id="ARBA00022737"/>
    </source>
</evidence>
<dbReference type="Proteomes" id="UP001642360">
    <property type="component" value="Unassembled WGS sequence"/>
</dbReference>
<dbReference type="InterPro" id="IPR031595">
    <property type="entry name" value="PRORP_C"/>
</dbReference>
<dbReference type="InterPro" id="IPR002885">
    <property type="entry name" value="PPR_rpt"/>
</dbReference>
<comment type="catalytic activity">
    <reaction evidence="1">
        <text>Endonucleolytic cleavage of RNA, removing 5'-extranucleotides from tRNA precursor.</text>
        <dbReference type="EC" id="3.1.26.5"/>
    </reaction>
</comment>
<dbReference type="Pfam" id="PF16953">
    <property type="entry name" value="PRORP"/>
    <property type="match status" value="1"/>
</dbReference>
<evidence type="ECO:0000256" key="8">
    <source>
        <dbReference type="ARBA" id="ARBA00022723"/>
    </source>
</evidence>
<comment type="cofactor">
    <cofactor evidence="2">
        <name>Mg(2+)</name>
        <dbReference type="ChEBI" id="CHEBI:18420"/>
    </cofactor>
</comment>
<evidence type="ECO:0000256" key="11">
    <source>
        <dbReference type="ARBA" id="ARBA00022833"/>
    </source>
</evidence>
<dbReference type="Gene3D" id="1.25.40.10">
    <property type="entry name" value="Tetratricopeptide repeat domain"/>
    <property type="match status" value="1"/>
</dbReference>
<reference evidence="20 21" key="1">
    <citation type="submission" date="2024-02" db="EMBL/GenBank/DDBJ databases">
        <authorList>
            <person name="Vignale AGUSTIN F."/>
            <person name="Sosa J E."/>
            <person name="Modenutti C."/>
        </authorList>
    </citation>
    <scope>NUCLEOTIDE SEQUENCE [LARGE SCALE GENOMIC DNA]</scope>
</reference>
<evidence type="ECO:0000256" key="14">
    <source>
        <dbReference type="ARBA" id="ARBA00023128"/>
    </source>
</evidence>
<keyword evidence="10" id="KW-0378">Hydrolase</keyword>
<keyword evidence="11" id="KW-0862">Zinc</keyword>
<dbReference type="InterPro" id="IPR033443">
    <property type="entry name" value="PROP1-like_PPR_dom"/>
</dbReference>
<gene>
    <name evidence="20" type="ORF">ILEXP_LOCUS28050</name>
</gene>
<evidence type="ECO:0000256" key="6">
    <source>
        <dbReference type="ARBA" id="ARBA00022694"/>
    </source>
</evidence>
<comment type="caution">
    <text evidence="20">The sequence shown here is derived from an EMBL/GenBank/DDBJ whole genome shotgun (WGS) entry which is preliminary data.</text>
</comment>
<evidence type="ECO:0000256" key="3">
    <source>
        <dbReference type="ARBA" id="ARBA00004173"/>
    </source>
</evidence>
<keyword evidence="6" id="KW-0819">tRNA processing</keyword>
<feature type="repeat" description="PPR" evidence="16">
    <location>
        <begin position="181"/>
        <end position="215"/>
    </location>
</feature>
<evidence type="ECO:0000256" key="13">
    <source>
        <dbReference type="ARBA" id="ARBA00022946"/>
    </source>
</evidence>
<evidence type="ECO:0000313" key="21">
    <source>
        <dbReference type="Proteomes" id="UP001642360"/>
    </source>
</evidence>
<evidence type="ECO:0000256" key="5">
    <source>
        <dbReference type="ARBA" id="ARBA00012179"/>
    </source>
</evidence>
<evidence type="ECO:0000313" key="20">
    <source>
        <dbReference type="EMBL" id="CAK9159353.1"/>
    </source>
</evidence>
<name>A0ABC8SR59_9AQUA</name>
<organism evidence="20 21">
    <name type="scientific">Ilex paraguariensis</name>
    <name type="common">yerba mate</name>
    <dbReference type="NCBI Taxonomy" id="185542"/>
    <lineage>
        <taxon>Eukaryota</taxon>
        <taxon>Viridiplantae</taxon>
        <taxon>Streptophyta</taxon>
        <taxon>Embryophyta</taxon>
        <taxon>Tracheophyta</taxon>
        <taxon>Spermatophyta</taxon>
        <taxon>Magnoliopsida</taxon>
        <taxon>eudicotyledons</taxon>
        <taxon>Gunneridae</taxon>
        <taxon>Pentapetalae</taxon>
        <taxon>asterids</taxon>
        <taxon>campanulids</taxon>
        <taxon>Aquifoliales</taxon>
        <taxon>Aquifoliaceae</taxon>
        <taxon>Ilex</taxon>
    </lineage>
</organism>
<sequence>MLLRLSSLSPSLSKTSPVFSLFTKNQFRFLFRKTHFHSHLFYYCNSFEPINARTRFINIIATTQKSHLCTASALLDKPSSSPTPMSNKSKKKARREAPESVLKHKLDMCSKKGDLAEALRLYDDARRNNIPLSVNHYNVLLYLCSSESNGEDKEAKDLFNLGLERGFEILKQMVIEKVTPNEATFTSAARLAAAKEDPEMAFDLVKQMKSSGIPPKLRSYGPALFGFCKKGLADKAYEVDAHMAESGVPADEPGLSALLKLSSEAKRVDRVYEMMHRLRATVRQVSEETACVVEDWFRSESATDVGMENWDVEKVRGGVVKGGGGWHGQGWLGIGKWRVVRTEMDETGMCHSCHEKLVCIDIDPRETENFASSLTTLACQREAKADFMHFQEWLQRHGPFDAVVDGANVGLINQYNFSFFQLRQMSPSKRLPLVVLHKSRVTGGPAQKLNNKKLLESWKKAGALYATPPGSNDDWYWLYAAVSCKCLLVTNDEMRDHLFELLGTNFFPRWKEKHQVRLTVSTGVLNFHMPLPYSIVIQESEKGCWHVPTVTGDDPETPRQWVCVTRTRDSASDAL</sequence>
<evidence type="ECO:0000256" key="17">
    <source>
        <dbReference type="SAM" id="MobiDB-lite"/>
    </source>
</evidence>
<evidence type="ECO:0000256" key="1">
    <source>
        <dbReference type="ARBA" id="ARBA00000928"/>
    </source>
</evidence>
<evidence type="ECO:0000256" key="10">
    <source>
        <dbReference type="ARBA" id="ARBA00022801"/>
    </source>
</evidence>
<evidence type="ECO:0000256" key="2">
    <source>
        <dbReference type="ARBA" id="ARBA00001946"/>
    </source>
</evidence>
<dbReference type="Pfam" id="PF17177">
    <property type="entry name" value="PPR_long"/>
    <property type="match status" value="1"/>
</dbReference>
<feature type="domain" description="PRORP" evidence="18">
    <location>
        <begin position="344"/>
        <end position="563"/>
    </location>
</feature>
<dbReference type="GO" id="GO:0046872">
    <property type="term" value="F:metal ion binding"/>
    <property type="evidence" value="ECO:0007669"/>
    <property type="project" value="UniProtKB-KW"/>
</dbReference>
<dbReference type="GO" id="GO:0004526">
    <property type="term" value="F:ribonuclease P activity"/>
    <property type="evidence" value="ECO:0007669"/>
    <property type="project" value="UniProtKB-EC"/>
</dbReference>
<dbReference type="PANTHER" id="PTHR13547">
    <property type="match status" value="1"/>
</dbReference>
<dbReference type="InterPro" id="IPR011990">
    <property type="entry name" value="TPR-like_helical_dom_sf"/>
</dbReference>
<proteinExistence type="inferred from homology"/>
<keyword evidence="8" id="KW-0479">Metal-binding</keyword>
<dbReference type="PANTHER" id="PTHR13547:SF1">
    <property type="entry name" value="MITOCHONDRIAL RIBONUCLEASE P CATALYTIC SUBUNIT"/>
    <property type="match status" value="1"/>
</dbReference>
<evidence type="ECO:0000256" key="12">
    <source>
        <dbReference type="ARBA" id="ARBA00022842"/>
    </source>
</evidence>
<feature type="region of interest" description="Disordered" evidence="17">
    <location>
        <begin position="74"/>
        <end position="99"/>
    </location>
</feature>